<evidence type="ECO:0000313" key="2">
    <source>
        <dbReference type="Proteomes" id="UP000295008"/>
    </source>
</evidence>
<organism evidence="1 2">
    <name type="scientific">Hydrogenispora ethanolica</name>
    <dbReference type="NCBI Taxonomy" id="1082276"/>
    <lineage>
        <taxon>Bacteria</taxon>
        <taxon>Bacillati</taxon>
        <taxon>Bacillota</taxon>
        <taxon>Hydrogenispora</taxon>
    </lineage>
</organism>
<dbReference type="InterPro" id="IPR010262">
    <property type="entry name" value="Arylsulfotransferase_bact"/>
</dbReference>
<keyword evidence="1" id="KW-0808">Transferase</keyword>
<sequence length="470" mass="52410">MNTNAFTTAMARWTALQKRMAIGLGLAAVLLISGALYLWSEPAAKPYEGYTLFAPLNSTTTYLINNDGAVVHQWPSRHLPGIAVYLLDDGHLLRTAKSAPSGRRHFAAGGAGGKVEELDWDGKVRWGYTYSNERYRQHHDIERLPNGNILMIAWERKSAAAAVAAGRDPELLKDNELWPDHVIEVKPTPSGGEIVWKWHLWDHLVQDFDPTKENYGDVGVHPELVDINFVGTMTNAAGIADWTHINAIDYHPELDQILLSVHGFNEIWVIDHSTTTAEAAGHQGGRYGKGGDILYRWGNPRTYRAGGPEDQKLFGQHDAKWIAKGLPGQDHILLFNNGLNRSGKGKGYSTVVEIKPPLDAQGNYVFGKRQRYGPERSFWKYRAGSSGSFYSAYISGAQRLPNGNTLICNGYNGRFFEVTRRGKTVWSYTNPFGQTSGDDSVIKKNGVFRAERYTLDHPDIRDKELPDSTT</sequence>
<dbReference type="InterPro" id="IPR053143">
    <property type="entry name" value="Arylsulfate_ST"/>
</dbReference>
<dbReference type="Proteomes" id="UP000295008">
    <property type="component" value="Unassembled WGS sequence"/>
</dbReference>
<dbReference type="RefSeq" id="WP_132016631.1">
    <property type="nucleotide sequence ID" value="NZ_SLUN01000039.1"/>
</dbReference>
<dbReference type="PANTHER" id="PTHR35340">
    <property type="entry name" value="PQQ ENZYME REPEAT PROTEIN-RELATED"/>
    <property type="match status" value="1"/>
</dbReference>
<evidence type="ECO:0000313" key="1">
    <source>
        <dbReference type="EMBL" id="TCL59264.1"/>
    </source>
</evidence>
<name>A0A4R1R1Q3_HYDET</name>
<proteinExistence type="predicted"/>
<comment type="caution">
    <text evidence="1">The sequence shown here is derived from an EMBL/GenBank/DDBJ whole genome shotgun (WGS) entry which is preliminary data.</text>
</comment>
<gene>
    <name evidence="1" type="ORF">EDC14_103945</name>
</gene>
<dbReference type="Pfam" id="PF05935">
    <property type="entry name" value="Arylsulfotrans"/>
    <property type="match status" value="1"/>
</dbReference>
<accession>A0A4R1R1Q3</accession>
<dbReference type="SUPFAM" id="SSF101898">
    <property type="entry name" value="NHL repeat"/>
    <property type="match status" value="1"/>
</dbReference>
<dbReference type="GO" id="GO:0004062">
    <property type="term" value="F:aryl sulfotransferase activity"/>
    <property type="evidence" value="ECO:0007669"/>
    <property type="project" value="InterPro"/>
</dbReference>
<reference evidence="1 2" key="1">
    <citation type="submission" date="2019-03" db="EMBL/GenBank/DDBJ databases">
        <title>Genomic Encyclopedia of Type Strains, Phase IV (KMG-IV): sequencing the most valuable type-strain genomes for metagenomic binning, comparative biology and taxonomic classification.</title>
        <authorList>
            <person name="Goeker M."/>
        </authorList>
    </citation>
    <scope>NUCLEOTIDE SEQUENCE [LARGE SCALE GENOMIC DNA]</scope>
    <source>
        <strain evidence="1 2">LX-B</strain>
    </source>
</reference>
<dbReference type="OrthoDB" id="264813at2"/>
<dbReference type="PANTHER" id="PTHR35340:SF5">
    <property type="entry name" value="ASST-DOMAIN-CONTAINING PROTEIN"/>
    <property type="match status" value="1"/>
</dbReference>
<keyword evidence="2" id="KW-1185">Reference proteome</keyword>
<protein>
    <submittedName>
        <fullName evidence="1">Arylsulfotransferase ASST</fullName>
    </submittedName>
</protein>
<dbReference type="EMBL" id="SLUN01000039">
    <property type="protein sequence ID" value="TCL59264.1"/>
    <property type="molecule type" value="Genomic_DNA"/>
</dbReference>
<dbReference type="AlphaFoldDB" id="A0A4R1R1Q3"/>